<dbReference type="SUPFAM" id="SSF50978">
    <property type="entry name" value="WD40 repeat-like"/>
    <property type="match status" value="1"/>
</dbReference>
<evidence type="ECO:0000256" key="1">
    <source>
        <dbReference type="SAM" id="Coils"/>
    </source>
</evidence>
<reference evidence="3 4" key="1">
    <citation type="submission" date="2020-04" db="EMBL/GenBank/DDBJ databases">
        <title>Perkinsus olseni comparative genomics.</title>
        <authorList>
            <person name="Bogema D.R."/>
        </authorList>
    </citation>
    <scope>NUCLEOTIDE SEQUENCE [LARGE SCALE GENOMIC DNA]</scope>
    <source>
        <strain evidence="3 4">ATCC PRA-207</strain>
    </source>
</reference>
<dbReference type="EMBL" id="JABANO010005276">
    <property type="protein sequence ID" value="KAF4753778.1"/>
    <property type="molecule type" value="Genomic_DNA"/>
</dbReference>
<feature type="non-terminal residue" evidence="3">
    <location>
        <position position="318"/>
    </location>
</feature>
<feature type="region of interest" description="Disordered" evidence="2">
    <location>
        <begin position="85"/>
        <end position="110"/>
    </location>
</feature>
<keyword evidence="1" id="KW-0175">Coiled coil</keyword>
<evidence type="ECO:0000313" key="4">
    <source>
        <dbReference type="Proteomes" id="UP000553632"/>
    </source>
</evidence>
<gene>
    <name evidence="3" type="ORF">FOZ63_002780</name>
</gene>
<protein>
    <submittedName>
        <fullName evidence="3">Uncharacterized protein</fullName>
    </submittedName>
</protein>
<proteinExistence type="predicted"/>
<evidence type="ECO:0000256" key="2">
    <source>
        <dbReference type="SAM" id="MobiDB-lite"/>
    </source>
</evidence>
<accession>A0A7J6U8Q5</accession>
<dbReference type="Proteomes" id="UP000553632">
    <property type="component" value="Unassembled WGS sequence"/>
</dbReference>
<dbReference type="InterPro" id="IPR036322">
    <property type="entry name" value="WD40_repeat_dom_sf"/>
</dbReference>
<feature type="non-terminal residue" evidence="3">
    <location>
        <position position="1"/>
    </location>
</feature>
<name>A0A7J6U8Q5_PEROL</name>
<organism evidence="3 4">
    <name type="scientific">Perkinsus olseni</name>
    <name type="common">Perkinsus atlanticus</name>
    <dbReference type="NCBI Taxonomy" id="32597"/>
    <lineage>
        <taxon>Eukaryota</taxon>
        <taxon>Sar</taxon>
        <taxon>Alveolata</taxon>
        <taxon>Perkinsozoa</taxon>
        <taxon>Perkinsea</taxon>
        <taxon>Perkinsida</taxon>
        <taxon>Perkinsidae</taxon>
        <taxon>Perkinsus</taxon>
    </lineage>
</organism>
<comment type="caution">
    <text evidence="3">The sequence shown here is derived from an EMBL/GenBank/DDBJ whole genome shotgun (WGS) entry which is preliminary data.</text>
</comment>
<sequence>IPAHSQAVADLTCLRGRRVASVGSDGRLALSSLLGSAPRVLQQVDLGWKPSAVRSVGTDGLTVVVGGVDGQLQCFDESRLPAIYDPKSTRRKKGARMGETAPASPKREKVAASAELGNTTPSSWAPELPVDSLAAFSSSTWKTDFSSARSRAGYTQRLKDIREAYGVISNASKSDEAKLDYRVSQLLDMCVDIVEKQKKRWDQVRGALTQMARRTDSLETVRIVENLALDLGDTMKVESRIVELSKKVHASSVNHRAAENKCETLRKQAKKLESELTVTKIELANRTKECGALQRRVNASARRYEQLSKNVDTLHREL</sequence>
<dbReference type="AlphaFoldDB" id="A0A7J6U8Q5"/>
<feature type="coiled-coil region" evidence="1">
    <location>
        <begin position="255"/>
        <end position="317"/>
    </location>
</feature>
<keyword evidence="4" id="KW-1185">Reference proteome</keyword>
<evidence type="ECO:0000313" key="3">
    <source>
        <dbReference type="EMBL" id="KAF4753778.1"/>
    </source>
</evidence>